<evidence type="ECO:0000256" key="1">
    <source>
        <dbReference type="SAM" id="MobiDB-lite"/>
    </source>
</evidence>
<name>A0A975TZW1_9PROT</name>
<dbReference type="Proteomes" id="UP000694001">
    <property type="component" value="Chromosome"/>
</dbReference>
<evidence type="ECO:0000313" key="4">
    <source>
        <dbReference type="Proteomes" id="UP000694001"/>
    </source>
</evidence>
<dbReference type="EC" id="5.4.99.5" evidence="3"/>
<dbReference type="GO" id="GO:0004106">
    <property type="term" value="F:chorismate mutase activity"/>
    <property type="evidence" value="ECO:0007669"/>
    <property type="project" value="UniProtKB-EC"/>
</dbReference>
<dbReference type="RefSeq" id="WP_218284614.1">
    <property type="nucleotide sequence ID" value="NZ_CP076448.1"/>
</dbReference>
<dbReference type="InterPro" id="IPR002701">
    <property type="entry name" value="CM_II_prokaryot"/>
</dbReference>
<keyword evidence="4" id="KW-1185">Reference proteome</keyword>
<dbReference type="KEGG" id="elio:KO353_10380"/>
<dbReference type="SMART" id="SM00830">
    <property type="entry name" value="CM_2"/>
    <property type="match status" value="1"/>
</dbReference>
<organism evidence="3 4">
    <name type="scientific">Elioraea tepida</name>
    <dbReference type="NCBI Taxonomy" id="2843330"/>
    <lineage>
        <taxon>Bacteria</taxon>
        <taxon>Pseudomonadati</taxon>
        <taxon>Pseudomonadota</taxon>
        <taxon>Alphaproteobacteria</taxon>
        <taxon>Acetobacterales</taxon>
        <taxon>Elioraeaceae</taxon>
        <taxon>Elioraea</taxon>
    </lineage>
</organism>
<dbReference type="AlphaFoldDB" id="A0A975TZW1"/>
<dbReference type="EMBL" id="CP076448">
    <property type="protein sequence ID" value="QXM23716.1"/>
    <property type="molecule type" value="Genomic_DNA"/>
</dbReference>
<gene>
    <name evidence="3" type="ORF">KO353_10380</name>
</gene>
<dbReference type="GO" id="GO:0046417">
    <property type="term" value="P:chorismate metabolic process"/>
    <property type="evidence" value="ECO:0007669"/>
    <property type="project" value="InterPro"/>
</dbReference>
<proteinExistence type="predicted"/>
<keyword evidence="3" id="KW-0413">Isomerase</keyword>
<feature type="domain" description="Chorismate mutase" evidence="2">
    <location>
        <begin position="22"/>
        <end position="111"/>
    </location>
</feature>
<dbReference type="PROSITE" id="PS51168">
    <property type="entry name" value="CHORISMATE_MUT_2"/>
    <property type="match status" value="1"/>
</dbReference>
<protein>
    <submittedName>
        <fullName evidence="3">Chorismate mutase</fullName>
        <ecNumber evidence="3">5.4.99.5</ecNumber>
    </submittedName>
</protein>
<reference evidence="3" key="1">
    <citation type="submission" date="2021-06" db="EMBL/GenBank/DDBJ databases">
        <title>Elioraea tepida, sp. nov., a moderately thermophilic aerobic anoxygenic phototrophic bacterium isolated from an alkaline siliceous hot spring mat community in Yellowstone National Park, WY, USA.</title>
        <authorList>
            <person name="Saini M.K."/>
            <person name="Yoshida S."/>
            <person name="Sebastian A."/>
            <person name="Hirose S."/>
            <person name="Hara E."/>
            <person name="Tamaki H."/>
            <person name="Soulier N.T."/>
            <person name="Albert I."/>
            <person name="Hanada S."/>
            <person name="Bryant D.A."/>
            <person name="Tank M."/>
        </authorList>
    </citation>
    <scope>NUCLEOTIDE SEQUENCE</scope>
    <source>
        <strain evidence="3">MS-P2</strain>
    </source>
</reference>
<evidence type="ECO:0000313" key="3">
    <source>
        <dbReference type="EMBL" id="QXM23716.1"/>
    </source>
</evidence>
<accession>A0A975TZW1</accession>
<sequence>MPPEAPTDTPERNASGDAAAPADPAARLAALRAEIDRLDDLLHDTLMLRAAIVGELAASGLKRGPPYRPAREAQILRRLLARHRGRLPKPAVVGMWREMLAATVAMQGPFAVAVWNPEPGAGAVALAREQFGTVTPIRWMRSTAQVLHAVAEGEAQAGVLPLPADDPYAEGAHDPWWLALMRGERPALSVVARLPFVTLRAEGASRAAALVVAPIVPEPSGDDRSLVAFHADEGASRARIADRLSAAGLGLRGLVLHRPERGPVACLAEVDGLVEADDRRLAALVEGGAAIAAPVVIGAWPVPPPESAFLPSPE</sequence>
<evidence type="ECO:0000259" key="2">
    <source>
        <dbReference type="PROSITE" id="PS51168"/>
    </source>
</evidence>
<feature type="region of interest" description="Disordered" evidence="1">
    <location>
        <begin position="1"/>
        <end position="21"/>
    </location>
</feature>
<dbReference type="Pfam" id="PF01817">
    <property type="entry name" value="CM_2"/>
    <property type="match status" value="1"/>
</dbReference>